<keyword evidence="4" id="KW-0539">Nucleus</keyword>
<dbReference type="Pfam" id="PF00172">
    <property type="entry name" value="Zn_clus"/>
    <property type="match status" value="1"/>
</dbReference>
<keyword evidence="8" id="KW-1185">Reference proteome</keyword>
<comment type="caution">
    <text evidence="7">The sequence shown here is derived from an EMBL/GenBank/DDBJ whole genome shotgun (WGS) entry which is preliminary data.</text>
</comment>
<dbReference type="GO" id="GO:0000981">
    <property type="term" value="F:DNA-binding transcription factor activity, RNA polymerase II-specific"/>
    <property type="evidence" value="ECO:0007669"/>
    <property type="project" value="InterPro"/>
</dbReference>
<dbReference type="InterPro" id="IPR050987">
    <property type="entry name" value="AtrR-like"/>
</dbReference>
<protein>
    <recommendedName>
        <fullName evidence="6">Zn(2)-C6 fungal-type domain-containing protein</fullName>
    </recommendedName>
</protein>
<sequence>MAEPTKTAQRKSRIQNACDMCRRRKVRCDSATMPGNVCSECLKWNAECTHNLMKRKRGPKTGQVSHVLQLKMTRNLLNRAKLKDVVNSIVDSADSYILPPNLELVRTLVIDLALHIRVLETELKDSSQAPSSSVSSTPSLPENEATESDSESVINELSEHFDILAVDHKQRHHGSSSTFQLVQSALDIKGELVGKQLTLTINTLKRPEFWSEPKWQTFRETPYPPFVFPEDELIHHLVDIYFAKINPYFPILHRPSLENSLSKGLHFADRGVGAITLMVCTLGSQHSDDPRTLLEGSDSEHSRGWAYFRQIQLVHTLVQPKCDVPLSIYELQLYTLAAFYLHTSNIANAAFFLVGLGIRSAQQKGVHKPDFTIPNEPIETELWKRAFWGLMVFDVYGSATLGIPRATAIEDFDVDMPQEFDGEWDILPESTGMKKNADLKLSKLSFWRHYLKLSEVIGLSLRTLYSVRTSELSNGMDVSPFDWNRRAVLELDLALNEWVNSIPEHLKWHPEMQHEVFFHQSVMLYVTYYWAQIQVHKLFIYRSSQSHSGYRDGDDEMSNLASTTFSSLAICASAARSCIGLVEVQHRRRPFVPLPLLLGPLFDSGIVSLMSLWRSLRSMGSAGRGANIDLAQLAHESDKEMKIARRSIDFLGMYERRFHCAGRLCDLLNSMISVGQLPPLSASTSFFMRGEPDLRQGVAEEKQQHGRLRQQQSPHVSKQTRESADLASSRPEHAHPHPHTQEGPRYRLDGGGSQAQPQLITVHDDLTAALDANHTSTLSSNSSFPSSTWTHLGDGRSQEYASGPNVQVHSLQTRSFHSDLVSGSGMGSMGSPGPELSATGMDMGLLAGTDLDLNLDLPSGGSAVDLDGGGGGRDPRTFRAVADVGSGPDPGPSSFPRVGSGFGIPGFGFESRAYVTEFGNRSEGGMGTEAHNTNM</sequence>
<evidence type="ECO:0000313" key="7">
    <source>
        <dbReference type="EMBL" id="KAF5371069.1"/>
    </source>
</evidence>
<dbReference type="SMART" id="SM00066">
    <property type="entry name" value="GAL4"/>
    <property type="match status" value="1"/>
</dbReference>
<feature type="compositionally biased region" description="Low complexity" evidence="5">
    <location>
        <begin position="775"/>
        <end position="790"/>
    </location>
</feature>
<name>A0A8H5GU67_9AGAR</name>
<dbReference type="CDD" id="cd12148">
    <property type="entry name" value="fungal_TF_MHR"/>
    <property type="match status" value="1"/>
</dbReference>
<dbReference type="InterPro" id="IPR007219">
    <property type="entry name" value="XnlR_reg_dom"/>
</dbReference>
<feature type="region of interest" description="Disordered" evidence="5">
    <location>
        <begin position="775"/>
        <end position="802"/>
    </location>
</feature>
<keyword evidence="3" id="KW-0238">DNA-binding</keyword>
<dbReference type="InterPro" id="IPR001138">
    <property type="entry name" value="Zn2Cys6_DnaBD"/>
</dbReference>
<dbReference type="PROSITE" id="PS50048">
    <property type="entry name" value="ZN2_CY6_FUNGAL_2"/>
    <property type="match status" value="1"/>
</dbReference>
<feature type="compositionally biased region" description="Low complexity" evidence="5">
    <location>
        <begin position="127"/>
        <end position="141"/>
    </location>
</feature>
<dbReference type="AlphaFoldDB" id="A0A8H5GU67"/>
<dbReference type="GO" id="GO:0008270">
    <property type="term" value="F:zinc ion binding"/>
    <property type="evidence" value="ECO:0007669"/>
    <property type="project" value="InterPro"/>
</dbReference>
<dbReference type="InterPro" id="IPR036864">
    <property type="entry name" value="Zn2-C6_fun-type_DNA-bd_sf"/>
</dbReference>
<feature type="region of interest" description="Disordered" evidence="5">
    <location>
        <begin position="127"/>
        <end position="151"/>
    </location>
</feature>
<dbReference type="PANTHER" id="PTHR46910:SF3">
    <property type="entry name" value="HALOTOLERANCE PROTEIN 9-RELATED"/>
    <property type="match status" value="1"/>
</dbReference>
<evidence type="ECO:0000256" key="4">
    <source>
        <dbReference type="ARBA" id="ARBA00023242"/>
    </source>
</evidence>
<gene>
    <name evidence="7" type="ORF">D9757_010812</name>
</gene>
<evidence type="ECO:0000256" key="5">
    <source>
        <dbReference type="SAM" id="MobiDB-lite"/>
    </source>
</evidence>
<evidence type="ECO:0000313" key="8">
    <source>
        <dbReference type="Proteomes" id="UP000518752"/>
    </source>
</evidence>
<dbReference type="GO" id="GO:0006351">
    <property type="term" value="P:DNA-templated transcription"/>
    <property type="evidence" value="ECO:0007669"/>
    <property type="project" value="InterPro"/>
</dbReference>
<evidence type="ECO:0000259" key="6">
    <source>
        <dbReference type="PROSITE" id="PS50048"/>
    </source>
</evidence>
<organism evidence="7 8">
    <name type="scientific">Collybiopsis confluens</name>
    <dbReference type="NCBI Taxonomy" id="2823264"/>
    <lineage>
        <taxon>Eukaryota</taxon>
        <taxon>Fungi</taxon>
        <taxon>Dikarya</taxon>
        <taxon>Basidiomycota</taxon>
        <taxon>Agaricomycotina</taxon>
        <taxon>Agaricomycetes</taxon>
        <taxon>Agaricomycetidae</taxon>
        <taxon>Agaricales</taxon>
        <taxon>Marasmiineae</taxon>
        <taxon>Omphalotaceae</taxon>
        <taxon>Collybiopsis</taxon>
    </lineage>
</organism>
<feature type="domain" description="Zn(2)-C6 fungal-type" evidence="6">
    <location>
        <begin position="17"/>
        <end position="50"/>
    </location>
</feature>
<comment type="subcellular location">
    <subcellularLocation>
        <location evidence="1">Nucleus</location>
    </subcellularLocation>
</comment>
<dbReference type="Pfam" id="PF04082">
    <property type="entry name" value="Fungal_trans"/>
    <property type="match status" value="1"/>
</dbReference>
<keyword evidence="2" id="KW-0479">Metal-binding</keyword>
<dbReference type="OrthoDB" id="4456959at2759"/>
<reference evidence="7 8" key="1">
    <citation type="journal article" date="2020" name="ISME J.">
        <title>Uncovering the hidden diversity of litter-decomposition mechanisms in mushroom-forming fungi.</title>
        <authorList>
            <person name="Floudas D."/>
            <person name="Bentzer J."/>
            <person name="Ahren D."/>
            <person name="Johansson T."/>
            <person name="Persson P."/>
            <person name="Tunlid A."/>
        </authorList>
    </citation>
    <scope>NUCLEOTIDE SEQUENCE [LARGE SCALE GENOMIC DNA]</scope>
    <source>
        <strain evidence="7 8">CBS 406.79</strain>
    </source>
</reference>
<dbReference type="GO" id="GO:0003677">
    <property type="term" value="F:DNA binding"/>
    <property type="evidence" value="ECO:0007669"/>
    <property type="project" value="UniProtKB-KW"/>
</dbReference>
<dbReference type="Gene3D" id="4.10.240.10">
    <property type="entry name" value="Zn(2)-C6 fungal-type DNA-binding domain"/>
    <property type="match status" value="1"/>
</dbReference>
<dbReference type="CDD" id="cd00067">
    <property type="entry name" value="GAL4"/>
    <property type="match status" value="1"/>
</dbReference>
<evidence type="ECO:0000256" key="3">
    <source>
        <dbReference type="ARBA" id="ARBA00023125"/>
    </source>
</evidence>
<dbReference type="Proteomes" id="UP000518752">
    <property type="component" value="Unassembled WGS sequence"/>
</dbReference>
<feature type="compositionally biased region" description="Basic and acidic residues" evidence="5">
    <location>
        <begin position="719"/>
        <end position="748"/>
    </location>
</feature>
<accession>A0A8H5GU67</accession>
<evidence type="ECO:0000256" key="2">
    <source>
        <dbReference type="ARBA" id="ARBA00022723"/>
    </source>
</evidence>
<dbReference type="EMBL" id="JAACJN010000117">
    <property type="protein sequence ID" value="KAF5371069.1"/>
    <property type="molecule type" value="Genomic_DNA"/>
</dbReference>
<evidence type="ECO:0000256" key="1">
    <source>
        <dbReference type="ARBA" id="ARBA00004123"/>
    </source>
</evidence>
<dbReference type="SUPFAM" id="SSF57701">
    <property type="entry name" value="Zn2/Cys6 DNA-binding domain"/>
    <property type="match status" value="1"/>
</dbReference>
<feature type="region of interest" description="Disordered" evidence="5">
    <location>
        <begin position="698"/>
        <end position="755"/>
    </location>
</feature>
<dbReference type="PANTHER" id="PTHR46910">
    <property type="entry name" value="TRANSCRIPTION FACTOR PDR1"/>
    <property type="match status" value="1"/>
</dbReference>
<dbReference type="GO" id="GO:0005634">
    <property type="term" value="C:nucleus"/>
    <property type="evidence" value="ECO:0007669"/>
    <property type="project" value="UniProtKB-SubCell"/>
</dbReference>
<dbReference type="PROSITE" id="PS00463">
    <property type="entry name" value="ZN2_CY6_FUNGAL_1"/>
    <property type="match status" value="1"/>
</dbReference>
<dbReference type="SMART" id="SM00906">
    <property type="entry name" value="Fungal_trans"/>
    <property type="match status" value="1"/>
</dbReference>
<proteinExistence type="predicted"/>